<dbReference type="GO" id="GO:0004519">
    <property type="term" value="F:endonuclease activity"/>
    <property type="evidence" value="ECO:0007669"/>
    <property type="project" value="UniProtKB-KW"/>
</dbReference>
<keyword evidence="1" id="KW-0548">Nucleotidyltransferase</keyword>
<proteinExistence type="predicted"/>
<keyword evidence="1" id="KW-0695">RNA-directed DNA polymerase</keyword>
<keyword evidence="1" id="KW-0540">Nuclease</keyword>
<name>G7YH11_CLOSI</name>
<keyword evidence="2" id="KW-1185">Reference proteome</keyword>
<dbReference type="Proteomes" id="UP000008909">
    <property type="component" value="Unassembled WGS sequence"/>
</dbReference>
<gene>
    <name evidence="1" type="ORF">CLF_107678</name>
</gene>
<keyword evidence="1" id="KW-0255">Endonuclease</keyword>
<sequence>MHSVPKLDALCKFGIKGTMVFAPFGYPTHSSSVLLDSFSSVVVLRVPSIVIYLGTFVKANSADINVAGDKNIIIIDSNRPVTPIEAVTRPAKILRMVFGRNESPREYELITLYRLRYLVYVLRMPIDRLPRRATIEWWKRARRDQTMTWRRSLKVIASKFSCVGHCRLPGWGLRDGTHHGYRYSDDNSESWGSECLPEHSQMDTEYADDVTLVCQIPRRLRSANQYGEQVCLPGQLRRFRWVRWRRGQFSRRERQLLQIDDTNGAGVIIGDSNISVDTDASLPVGYRTARNCAKESNVLEATWGFPVGWNKQQAGNERFQIEPGRMVHWVAEQGTVYEKSTSQLGCCSLPHVIGSGIQRTLKQDWSTPLANRPDAEQASGRIFRPITCFLVVETPNSHCSQKVRDRAVSHLTCLAFLAKQPSVNAQGVLTPKARSETHAKRRHSGHPLEAALATGIQRILNNDWLLGLPFQPIRALLDAGPASCLII</sequence>
<keyword evidence="1" id="KW-0378">Hydrolase</keyword>
<dbReference type="EMBL" id="DF143262">
    <property type="protein sequence ID" value="GAA52244.1"/>
    <property type="molecule type" value="Genomic_DNA"/>
</dbReference>
<reference key="2">
    <citation type="submission" date="2011-10" db="EMBL/GenBank/DDBJ databases">
        <title>The genome and transcriptome sequence of Clonorchis sinensis provide insights into the carcinogenic liver fluke.</title>
        <authorList>
            <person name="Wang X."/>
            <person name="Huang Y."/>
            <person name="Chen W."/>
            <person name="Liu H."/>
            <person name="Guo L."/>
            <person name="Chen Y."/>
            <person name="Luo F."/>
            <person name="Zhou W."/>
            <person name="Sun J."/>
            <person name="Mao Q."/>
            <person name="Liang P."/>
            <person name="Zhou C."/>
            <person name="Tian Y."/>
            <person name="Men J."/>
            <person name="Lv X."/>
            <person name="Huang L."/>
            <person name="Zhou J."/>
            <person name="Hu Y."/>
            <person name="Li R."/>
            <person name="Zhang F."/>
            <person name="Lei H."/>
            <person name="Li X."/>
            <person name="Hu X."/>
            <person name="Liang C."/>
            <person name="Xu J."/>
            <person name="Wu Z."/>
            <person name="Yu X."/>
        </authorList>
    </citation>
    <scope>NUCLEOTIDE SEQUENCE</scope>
    <source>
        <strain>Henan</strain>
    </source>
</reference>
<accession>G7YH11</accession>
<dbReference type="GO" id="GO:0003964">
    <property type="term" value="F:RNA-directed DNA polymerase activity"/>
    <property type="evidence" value="ECO:0007669"/>
    <property type="project" value="UniProtKB-KW"/>
</dbReference>
<organism evidence="1 2">
    <name type="scientific">Clonorchis sinensis</name>
    <name type="common">Chinese liver fluke</name>
    <dbReference type="NCBI Taxonomy" id="79923"/>
    <lineage>
        <taxon>Eukaryota</taxon>
        <taxon>Metazoa</taxon>
        <taxon>Spiralia</taxon>
        <taxon>Lophotrochozoa</taxon>
        <taxon>Platyhelminthes</taxon>
        <taxon>Trematoda</taxon>
        <taxon>Digenea</taxon>
        <taxon>Opisthorchiida</taxon>
        <taxon>Opisthorchiata</taxon>
        <taxon>Opisthorchiidae</taxon>
        <taxon>Clonorchis</taxon>
    </lineage>
</organism>
<dbReference type="AlphaFoldDB" id="G7YH11"/>
<evidence type="ECO:0000313" key="1">
    <source>
        <dbReference type="EMBL" id="GAA52244.1"/>
    </source>
</evidence>
<reference evidence="1" key="1">
    <citation type="journal article" date="2011" name="Genome Biol.">
        <title>The draft genome of the carcinogenic human liver fluke Clonorchis sinensis.</title>
        <authorList>
            <person name="Wang X."/>
            <person name="Chen W."/>
            <person name="Huang Y."/>
            <person name="Sun J."/>
            <person name="Men J."/>
            <person name="Liu H."/>
            <person name="Luo F."/>
            <person name="Guo L."/>
            <person name="Lv X."/>
            <person name="Deng C."/>
            <person name="Zhou C."/>
            <person name="Fan Y."/>
            <person name="Li X."/>
            <person name="Huang L."/>
            <person name="Hu Y."/>
            <person name="Liang C."/>
            <person name="Hu X."/>
            <person name="Xu J."/>
            <person name="Yu X."/>
        </authorList>
    </citation>
    <scope>NUCLEOTIDE SEQUENCE [LARGE SCALE GENOMIC DNA]</scope>
    <source>
        <strain evidence="1">Henan</strain>
    </source>
</reference>
<evidence type="ECO:0000313" key="2">
    <source>
        <dbReference type="Proteomes" id="UP000008909"/>
    </source>
</evidence>
<protein>
    <submittedName>
        <fullName evidence="1">Endonuclease-reverse transcriptase</fullName>
    </submittedName>
</protein>
<keyword evidence="1" id="KW-0808">Transferase</keyword>